<dbReference type="Gene3D" id="3.30.420.10">
    <property type="entry name" value="Ribonuclease H-like superfamily/Ribonuclease H"/>
    <property type="match status" value="1"/>
</dbReference>
<dbReference type="GO" id="GO:0003676">
    <property type="term" value="F:nucleic acid binding"/>
    <property type="evidence" value="ECO:0007669"/>
    <property type="project" value="InterPro"/>
</dbReference>
<gene>
    <name evidence="8" type="ORF">FSB_LOCUS3187</name>
</gene>
<proteinExistence type="predicted"/>
<dbReference type="Gene3D" id="3.10.10.10">
    <property type="entry name" value="HIV Type 1 Reverse Transcriptase, subunit A, domain 1"/>
    <property type="match status" value="1"/>
</dbReference>
<dbReference type="GO" id="GO:0015074">
    <property type="term" value="P:DNA integration"/>
    <property type="evidence" value="ECO:0007669"/>
    <property type="project" value="InterPro"/>
</dbReference>
<dbReference type="SUPFAM" id="SSF50630">
    <property type="entry name" value="Acid proteases"/>
    <property type="match status" value="1"/>
</dbReference>
<dbReference type="InterPro" id="IPR043128">
    <property type="entry name" value="Rev_trsase/Diguanyl_cyclase"/>
</dbReference>
<dbReference type="InterPro" id="IPR005162">
    <property type="entry name" value="Retrotrans_gag_dom"/>
</dbReference>
<dbReference type="InterPro" id="IPR001584">
    <property type="entry name" value="Integrase_cat-core"/>
</dbReference>
<dbReference type="PANTHER" id="PTHR37984">
    <property type="entry name" value="PROTEIN CBG26694"/>
    <property type="match status" value="1"/>
</dbReference>
<feature type="domain" description="Integrase catalytic" evidence="7">
    <location>
        <begin position="1446"/>
        <end position="1544"/>
    </location>
</feature>
<dbReference type="Gene3D" id="1.10.340.70">
    <property type="match status" value="1"/>
</dbReference>
<dbReference type="Pfam" id="PF03732">
    <property type="entry name" value="Retrotrans_gag"/>
    <property type="match status" value="1"/>
</dbReference>
<evidence type="ECO:0000259" key="7">
    <source>
        <dbReference type="PROSITE" id="PS50994"/>
    </source>
</evidence>
<sequence length="1716" mass="196249">MFSFSFSASSLCLCSLPSHPEPSQPPRATPATPIRSGQVAPGRFVQGPLRDPTRGPGFGRSLRCVFRSTGSAEGGGGGDEDLWVWDSRSKTRTVGLGFYFRRVTGCFAVGQGCGFLFQWVTGCCLGLYSSVWVRNSKGRLETFETLFGSLFDTPTSSPTSSIMAEERVIPPEAPRMTMYQLLHPTQSSIPSCIMFPPNAPHVEIKQGLMAILPDFRGLENENPYVHDKAKGWLYTVKPRSIGSWGEMTQEFYKKFFPPHKVQQVKRKISSFVQGHDETLFMAWERFKDTYNFCPTHGYDTWRLVSYFYEGLQPRDRQFVQIACGGEFLQKEPEDAMDYLDEIAENSNTWNGPSPLDSTDRNRSGATTSGGSIFKLREEDNLSAKISLLTKEIEALKLKGSRGVNAVYREEPMEACRICQELDHTTSDCKSLPQFLNVPEEQVCAFNQYRPNNASYSNNYNPNMRNHPYLSYKSDNVLNPPPPRNNFVPSSSSSRPPLEDVLGTFMQKQSEQNQRFETMFTRMDEEVRETKNHLAKLTNALSATEKGKLPSQTQPNPNNQSVKIVSKDNHEECKTVTILRSALRLPKNLDVTTEILEHLHQVKVNLPLLHIIKQMPAYAKVIKDLCTVKRKHHLKKTAFLTEQVSAIIQHKVPPKYKDPGCPTISCTIGEYLVERALLDLGASINLLPFTVYQQMGLGDLKPTSMTLQLADRSVRTPKGMVEDVLIKIENFYYPVDFIILDTEPTLHPDNGIPIILGRPFLATANALINCRNGRMKITFGSMTAELNIFNVMRQQLEDDECHYVNLIDTVVQEEFNRNCFSDPLETLLTNSVNSYDIEHDAKLTEICSLLDSSQVLEEEQVMAVNEPWRPRFEELPETEKKPMPSSEEIPQLELKPLPNGFKYAYLGPGETFPVVISAALNEEQEGKLLCVLRDHKLALGWTIADIKGISPLICTHKIYLEDDCKTSREPQRRLNPTMKDVVKNEVIKLLDAGIIYPISDSKWVSPTQVVPKKSGITVVKNANDELIPTRLVTGWRMCIDYRKLNSATRKDHFPLPFIDQILERVAGHEYYCFLDGYSGYYQIEIALEDQGKTTLLAHLVPLHSEECHLGCVMHLPPSRDVWCVEKGLVLNWEKCHFMVTSGIVLGHVVSSKGIEVDKAKVDLILNLPTPKTVRDVRSFLGHAGFYRRFIKDFSAISRPLCNLLLKESTFEWTESCEVAFKKLVQLLTSAPIMQAPDWSLPFEIMCDASDLCYHAALRYLLSKKDAKARLIRWILLLQEFNLQIKDKKGVENVVADHLSRLTFEEVKEEIPIRDSFPDEQLFAVTKLPWYAHIVNYLVKGFIPETWTMQDRRKFFVEVRNFYWDDPYLFKYCPDQILRRCIPDNETFSVIKFCHTEACGGHFSVKKTTAKILQCGFYWPTMFKDTHNFCKRCLECQKLGRVTRRNMMPMSPILEIEVFDCWGIDFMGPFPQSFGNLYILLAVDYVSKWVEAIACKVNDHKVVLKFLREHIFSRFGMPKAVISDNGKHFCNRPFEVLVKKYGVMHYGLTGTAYKGPLGMSPYRLVYGKPCHLPVEMEHRAYWAIKAFNFDLKEASELRKFQMSELEELRNEAYISTRHYKERMKLFHDKKIVRKTFELNQTVLLYDSKLHTFSGKLRTRWDDPYIVKEVFDYGAVVIEDPRDGRILKVNGQRLRPYLGEVVPAEEIMSLELPTYGDAS</sequence>
<dbReference type="InterPro" id="IPR050951">
    <property type="entry name" value="Retrovirus_Pol_polyprotein"/>
</dbReference>
<dbReference type="PANTHER" id="PTHR37984:SF5">
    <property type="entry name" value="PROTEIN NYNRIN-LIKE"/>
    <property type="match status" value="1"/>
</dbReference>
<evidence type="ECO:0000256" key="3">
    <source>
        <dbReference type="ARBA" id="ARBA00022722"/>
    </source>
</evidence>
<organism evidence="8">
    <name type="scientific">Fagus sylvatica</name>
    <name type="common">Beechnut</name>
    <dbReference type="NCBI Taxonomy" id="28930"/>
    <lineage>
        <taxon>Eukaryota</taxon>
        <taxon>Viridiplantae</taxon>
        <taxon>Streptophyta</taxon>
        <taxon>Embryophyta</taxon>
        <taxon>Tracheophyta</taxon>
        <taxon>Spermatophyta</taxon>
        <taxon>Magnoliopsida</taxon>
        <taxon>eudicotyledons</taxon>
        <taxon>Gunneridae</taxon>
        <taxon>Pentapetalae</taxon>
        <taxon>rosids</taxon>
        <taxon>fabids</taxon>
        <taxon>Fagales</taxon>
        <taxon>Fagaceae</taxon>
        <taxon>Fagus</taxon>
    </lineage>
</organism>
<dbReference type="PROSITE" id="PS50994">
    <property type="entry name" value="INTEGRASE"/>
    <property type="match status" value="1"/>
</dbReference>
<dbReference type="SUPFAM" id="SSF56672">
    <property type="entry name" value="DNA/RNA polymerases"/>
    <property type="match status" value="1"/>
</dbReference>
<dbReference type="Pfam" id="PF17919">
    <property type="entry name" value="RT_RNaseH_2"/>
    <property type="match status" value="1"/>
</dbReference>
<keyword evidence="4" id="KW-0255">Endonuclease</keyword>
<protein>
    <recommendedName>
        <fullName evidence="7">Integrase catalytic domain-containing protein</fullName>
    </recommendedName>
</protein>
<dbReference type="InterPro" id="IPR036397">
    <property type="entry name" value="RNaseH_sf"/>
</dbReference>
<keyword evidence="2" id="KW-0548">Nucleotidyltransferase</keyword>
<dbReference type="EMBL" id="OIVN01000153">
    <property type="protein sequence ID" value="SPC75305.1"/>
    <property type="molecule type" value="Genomic_DNA"/>
</dbReference>
<dbReference type="InterPro" id="IPR021109">
    <property type="entry name" value="Peptidase_aspartic_dom_sf"/>
</dbReference>
<keyword evidence="3" id="KW-0540">Nuclease</keyword>
<keyword evidence="5" id="KW-0511">Multifunctional enzyme</keyword>
<dbReference type="Pfam" id="PF17921">
    <property type="entry name" value="Integrase_H2C2"/>
    <property type="match status" value="1"/>
</dbReference>
<dbReference type="GO" id="GO:0016779">
    <property type="term" value="F:nucleotidyltransferase activity"/>
    <property type="evidence" value="ECO:0007669"/>
    <property type="project" value="UniProtKB-KW"/>
</dbReference>
<evidence type="ECO:0000256" key="6">
    <source>
        <dbReference type="SAM" id="MobiDB-lite"/>
    </source>
</evidence>
<evidence type="ECO:0000256" key="4">
    <source>
        <dbReference type="ARBA" id="ARBA00022759"/>
    </source>
</evidence>
<dbReference type="CDD" id="cd00303">
    <property type="entry name" value="retropepsin_like"/>
    <property type="match status" value="1"/>
</dbReference>
<dbReference type="InterPro" id="IPR012337">
    <property type="entry name" value="RNaseH-like_sf"/>
</dbReference>
<evidence type="ECO:0000256" key="5">
    <source>
        <dbReference type="ARBA" id="ARBA00023268"/>
    </source>
</evidence>
<dbReference type="GO" id="GO:0004519">
    <property type="term" value="F:endonuclease activity"/>
    <property type="evidence" value="ECO:0007669"/>
    <property type="project" value="UniProtKB-KW"/>
</dbReference>
<evidence type="ECO:0000256" key="2">
    <source>
        <dbReference type="ARBA" id="ARBA00022695"/>
    </source>
</evidence>
<dbReference type="Gene3D" id="2.40.70.10">
    <property type="entry name" value="Acid Proteases"/>
    <property type="match status" value="1"/>
</dbReference>
<dbReference type="FunFam" id="3.30.70.270:FF:000020">
    <property type="entry name" value="Transposon Tf2-6 polyprotein-like Protein"/>
    <property type="match status" value="1"/>
</dbReference>
<dbReference type="InterPro" id="IPR041577">
    <property type="entry name" value="RT_RNaseH_2"/>
</dbReference>
<name>A0A2N9EKK4_FAGSY</name>
<dbReference type="InterPro" id="IPR043502">
    <property type="entry name" value="DNA/RNA_pol_sf"/>
</dbReference>
<feature type="region of interest" description="Disordered" evidence="6">
    <location>
        <begin position="346"/>
        <end position="370"/>
    </location>
</feature>
<dbReference type="Pfam" id="PF00665">
    <property type="entry name" value="rve"/>
    <property type="match status" value="1"/>
</dbReference>
<evidence type="ECO:0000256" key="1">
    <source>
        <dbReference type="ARBA" id="ARBA00022679"/>
    </source>
</evidence>
<keyword evidence="1" id="KW-0808">Transferase</keyword>
<accession>A0A2N9EKK4</accession>
<evidence type="ECO:0000313" key="8">
    <source>
        <dbReference type="EMBL" id="SPC75305.1"/>
    </source>
</evidence>
<dbReference type="SUPFAM" id="SSF53098">
    <property type="entry name" value="Ribonuclease H-like"/>
    <property type="match status" value="1"/>
</dbReference>
<reference evidence="8" key="1">
    <citation type="submission" date="2018-02" db="EMBL/GenBank/DDBJ databases">
        <authorList>
            <person name="Cohen D.B."/>
            <person name="Kent A.D."/>
        </authorList>
    </citation>
    <scope>NUCLEOTIDE SEQUENCE</scope>
</reference>
<keyword evidence="4" id="KW-0378">Hydrolase</keyword>
<dbReference type="Gene3D" id="3.30.70.270">
    <property type="match status" value="1"/>
</dbReference>
<dbReference type="CDD" id="cd01647">
    <property type="entry name" value="RT_LTR"/>
    <property type="match status" value="1"/>
</dbReference>
<dbReference type="InterPro" id="IPR041588">
    <property type="entry name" value="Integrase_H2C2"/>
</dbReference>